<organism evidence="1 2">
    <name type="scientific">Pyronema omphalodes (strain CBS 100304)</name>
    <name type="common">Pyronema confluens</name>
    <dbReference type="NCBI Taxonomy" id="1076935"/>
    <lineage>
        <taxon>Eukaryota</taxon>
        <taxon>Fungi</taxon>
        <taxon>Dikarya</taxon>
        <taxon>Ascomycota</taxon>
        <taxon>Pezizomycotina</taxon>
        <taxon>Pezizomycetes</taxon>
        <taxon>Pezizales</taxon>
        <taxon>Pyronemataceae</taxon>
        <taxon>Pyronema</taxon>
    </lineage>
</organism>
<evidence type="ECO:0000313" key="2">
    <source>
        <dbReference type="Proteomes" id="UP000018144"/>
    </source>
</evidence>
<protein>
    <submittedName>
        <fullName evidence="1">Uncharacterized protein</fullName>
    </submittedName>
</protein>
<evidence type="ECO:0000313" key="1">
    <source>
        <dbReference type="EMBL" id="CCX33904.1"/>
    </source>
</evidence>
<proteinExistence type="predicted"/>
<keyword evidence="2" id="KW-1185">Reference proteome</keyword>
<dbReference type="AlphaFoldDB" id="U4LQR9"/>
<dbReference type="EMBL" id="HF936249">
    <property type="protein sequence ID" value="CCX33904.1"/>
    <property type="molecule type" value="Genomic_DNA"/>
</dbReference>
<sequence length="47" mass="4922">MSSVGETCTYGHCWNAGVQGLISCLCSTGLCLTCSQKTHISVVLLSE</sequence>
<name>U4LQR9_PYROM</name>
<reference evidence="1 2" key="1">
    <citation type="journal article" date="2013" name="PLoS Genet.">
        <title>The genome and development-dependent transcriptomes of Pyronema confluens: a window into fungal evolution.</title>
        <authorList>
            <person name="Traeger S."/>
            <person name="Altegoer F."/>
            <person name="Freitag M."/>
            <person name="Gabaldon T."/>
            <person name="Kempken F."/>
            <person name="Kumar A."/>
            <person name="Marcet-Houben M."/>
            <person name="Poggeler S."/>
            <person name="Stajich J.E."/>
            <person name="Nowrousian M."/>
        </authorList>
    </citation>
    <scope>NUCLEOTIDE SEQUENCE [LARGE SCALE GENOMIC DNA]</scope>
    <source>
        <strain evidence="2">CBS 100304</strain>
        <tissue evidence="1">Vegetative mycelium</tissue>
    </source>
</reference>
<dbReference type="Proteomes" id="UP000018144">
    <property type="component" value="Unassembled WGS sequence"/>
</dbReference>
<accession>U4LQR9</accession>
<gene>
    <name evidence="1" type="ORF">PCON_02146</name>
</gene>